<protein>
    <submittedName>
        <fullName evidence="1">Uncharacterized protein</fullName>
    </submittedName>
</protein>
<sequence>MHLTDLKYQHLAGAFFSGVGSLRMNSRVQVPISEGRNTPAQGKLLHLKLDPIEFAQ</sequence>
<reference evidence="1 2" key="1">
    <citation type="submission" date="2024-06" db="EMBL/GenBank/DDBJ databases">
        <title>Lysinibacillus zambalefons sp. nov., a Novel Firmicute Isolated from the Poon Bato Zambales Hyperalkaline Spring.</title>
        <authorList>
            <person name="Aja J.A."/>
            <person name="Lazaro J.E.H."/>
            <person name="Llorin L.D."/>
            <person name="Lim K.R."/>
            <person name="Teodosio J."/>
            <person name="Dalisay D.S."/>
        </authorList>
    </citation>
    <scope>NUCLEOTIDE SEQUENCE [LARGE SCALE GENOMIC DNA]</scope>
    <source>
        <strain evidence="1 2">M3</strain>
    </source>
</reference>
<dbReference type="EMBL" id="JBEGDG010000035">
    <property type="protein sequence ID" value="MEQ6357795.1"/>
    <property type="molecule type" value="Genomic_DNA"/>
</dbReference>
<accession>A0ABV1MZ84</accession>
<organism evidence="1 2">
    <name type="scientific">Lysinibacillus zambalensis</name>
    <dbReference type="NCBI Taxonomy" id="3160866"/>
    <lineage>
        <taxon>Bacteria</taxon>
        <taxon>Bacillati</taxon>
        <taxon>Bacillota</taxon>
        <taxon>Bacilli</taxon>
        <taxon>Bacillales</taxon>
        <taxon>Bacillaceae</taxon>
        <taxon>Lysinibacillus</taxon>
    </lineage>
</organism>
<evidence type="ECO:0000313" key="2">
    <source>
        <dbReference type="Proteomes" id="UP001478862"/>
    </source>
</evidence>
<gene>
    <name evidence="1" type="ORF">ABNX05_24630</name>
</gene>
<dbReference type="RefSeq" id="WP_349662103.1">
    <property type="nucleotide sequence ID" value="NZ_JBEGDG010000035.1"/>
</dbReference>
<name>A0ABV1MZ84_9BACI</name>
<proteinExistence type="predicted"/>
<dbReference type="Proteomes" id="UP001478862">
    <property type="component" value="Unassembled WGS sequence"/>
</dbReference>
<keyword evidence="2" id="KW-1185">Reference proteome</keyword>
<evidence type="ECO:0000313" key="1">
    <source>
        <dbReference type="EMBL" id="MEQ6357795.1"/>
    </source>
</evidence>
<comment type="caution">
    <text evidence="1">The sequence shown here is derived from an EMBL/GenBank/DDBJ whole genome shotgun (WGS) entry which is preliminary data.</text>
</comment>